<keyword evidence="5" id="KW-0812">Transmembrane</keyword>
<dbReference type="EMBL" id="UOGE01000046">
    <property type="protein sequence ID" value="VAX19459.1"/>
    <property type="molecule type" value="Genomic_DNA"/>
</dbReference>
<dbReference type="NCBIfam" id="TIGR02227">
    <property type="entry name" value="sigpep_I_bact"/>
    <property type="match status" value="1"/>
</dbReference>
<reference evidence="7" key="1">
    <citation type="submission" date="2018-06" db="EMBL/GenBank/DDBJ databases">
        <authorList>
            <person name="Zhirakovskaya E."/>
        </authorList>
    </citation>
    <scope>NUCLEOTIDE SEQUENCE</scope>
</reference>
<dbReference type="InterPro" id="IPR019533">
    <property type="entry name" value="Peptidase_S26"/>
</dbReference>
<evidence type="ECO:0000256" key="4">
    <source>
        <dbReference type="ARBA" id="ARBA00022801"/>
    </source>
</evidence>
<dbReference type="PRINTS" id="PR00727">
    <property type="entry name" value="LEADERPTASE"/>
</dbReference>
<proteinExistence type="inferred from homology"/>
<protein>
    <recommendedName>
        <fullName evidence="3">signal peptidase I</fullName>
        <ecNumber evidence="3">3.4.21.89</ecNumber>
    </recommendedName>
</protein>
<dbReference type="InterPro" id="IPR019757">
    <property type="entry name" value="Pept_S26A_signal_pept_1_Lys-AS"/>
</dbReference>
<evidence type="ECO:0000259" key="6">
    <source>
        <dbReference type="Pfam" id="PF10502"/>
    </source>
</evidence>
<evidence type="ECO:0000256" key="1">
    <source>
        <dbReference type="ARBA" id="ARBA00000677"/>
    </source>
</evidence>
<keyword evidence="4 7" id="KW-0378">Hydrolase</keyword>
<accession>A0A3B1BND3</accession>
<dbReference type="GO" id="GO:0006465">
    <property type="term" value="P:signal peptide processing"/>
    <property type="evidence" value="ECO:0007669"/>
    <property type="project" value="InterPro"/>
</dbReference>
<dbReference type="Pfam" id="PF10502">
    <property type="entry name" value="Peptidase_S26"/>
    <property type="match status" value="1"/>
</dbReference>
<dbReference type="PROSITE" id="PS00760">
    <property type="entry name" value="SPASE_I_2"/>
    <property type="match status" value="1"/>
</dbReference>
<evidence type="ECO:0000256" key="5">
    <source>
        <dbReference type="SAM" id="Phobius"/>
    </source>
</evidence>
<dbReference type="PANTHER" id="PTHR43390:SF1">
    <property type="entry name" value="CHLOROPLAST PROCESSING PEPTIDASE"/>
    <property type="match status" value="1"/>
</dbReference>
<dbReference type="InterPro" id="IPR000223">
    <property type="entry name" value="Pept_S26A_signal_pept_1"/>
</dbReference>
<evidence type="ECO:0000256" key="2">
    <source>
        <dbReference type="ARBA" id="ARBA00009370"/>
    </source>
</evidence>
<dbReference type="CDD" id="cd06530">
    <property type="entry name" value="S26_SPase_I"/>
    <property type="match status" value="1"/>
</dbReference>
<dbReference type="GO" id="GO:0016020">
    <property type="term" value="C:membrane"/>
    <property type="evidence" value="ECO:0007669"/>
    <property type="project" value="InterPro"/>
</dbReference>
<dbReference type="GO" id="GO:0004252">
    <property type="term" value="F:serine-type endopeptidase activity"/>
    <property type="evidence" value="ECO:0007669"/>
    <property type="project" value="InterPro"/>
</dbReference>
<gene>
    <name evidence="7" type="ORF">MNBD_NITROSPINAE02-918</name>
</gene>
<sequence length="196" mass="22186">MEYNRNTEGAARAHTIGDFFITIFIAFTLAFFIRTCIAQAYEIPSESMEETLLVGDKMFVEKVSTYFGSPERGDILVFKNPYGKGPDFVKRVIGLPGETLLLKHETVYINGAPLDEPYAVYRPNVFRNHDDGGFGPVKIPEGSLFMMGDNRNNSADSRAWGPLDMTEVIGKAMVIHWSREENSHIVRWNRIGKLFN</sequence>
<name>A0A3B1BND3_9ZZZZ</name>
<dbReference type="GO" id="GO:0009003">
    <property type="term" value="F:signal peptidase activity"/>
    <property type="evidence" value="ECO:0007669"/>
    <property type="project" value="UniProtKB-EC"/>
</dbReference>
<feature type="domain" description="Peptidase S26" evidence="6">
    <location>
        <begin position="18"/>
        <end position="177"/>
    </location>
</feature>
<organism evidence="7">
    <name type="scientific">hydrothermal vent metagenome</name>
    <dbReference type="NCBI Taxonomy" id="652676"/>
    <lineage>
        <taxon>unclassified sequences</taxon>
        <taxon>metagenomes</taxon>
        <taxon>ecological metagenomes</taxon>
    </lineage>
</organism>
<dbReference type="Gene3D" id="2.10.109.10">
    <property type="entry name" value="Umud Fragment, subunit A"/>
    <property type="match status" value="1"/>
</dbReference>
<dbReference type="EC" id="3.4.21.89" evidence="3"/>
<feature type="transmembrane region" description="Helical" evidence="5">
    <location>
        <begin position="20"/>
        <end position="41"/>
    </location>
</feature>
<dbReference type="InterPro" id="IPR036286">
    <property type="entry name" value="LexA/Signal_pep-like_sf"/>
</dbReference>
<evidence type="ECO:0000313" key="7">
    <source>
        <dbReference type="EMBL" id="VAX19459.1"/>
    </source>
</evidence>
<dbReference type="AlphaFoldDB" id="A0A3B1BND3"/>
<comment type="catalytic activity">
    <reaction evidence="1">
        <text>Cleavage of hydrophobic, N-terminal signal or leader sequences from secreted and periplasmic proteins.</text>
        <dbReference type="EC" id="3.4.21.89"/>
    </reaction>
</comment>
<keyword evidence="5" id="KW-1133">Transmembrane helix</keyword>
<dbReference type="PROSITE" id="PS00761">
    <property type="entry name" value="SPASE_I_3"/>
    <property type="match status" value="1"/>
</dbReference>
<keyword evidence="5" id="KW-0472">Membrane</keyword>
<dbReference type="PANTHER" id="PTHR43390">
    <property type="entry name" value="SIGNAL PEPTIDASE I"/>
    <property type="match status" value="1"/>
</dbReference>
<comment type="similarity">
    <text evidence="2">Belongs to the peptidase S26 family.</text>
</comment>
<evidence type="ECO:0000256" key="3">
    <source>
        <dbReference type="ARBA" id="ARBA00013208"/>
    </source>
</evidence>
<dbReference type="InterPro" id="IPR019758">
    <property type="entry name" value="Pept_S26A_signal_pept_1_CS"/>
</dbReference>
<dbReference type="SUPFAM" id="SSF51306">
    <property type="entry name" value="LexA/Signal peptidase"/>
    <property type="match status" value="1"/>
</dbReference>